<gene>
    <name evidence="1" type="ORF">EK21DRAFT_84449</name>
</gene>
<reference evidence="1" key="1">
    <citation type="journal article" date="2020" name="Stud. Mycol.">
        <title>101 Dothideomycetes genomes: a test case for predicting lifestyles and emergence of pathogens.</title>
        <authorList>
            <person name="Haridas S."/>
            <person name="Albert R."/>
            <person name="Binder M."/>
            <person name="Bloem J."/>
            <person name="Labutti K."/>
            <person name="Salamov A."/>
            <person name="Andreopoulos B."/>
            <person name="Baker S."/>
            <person name="Barry K."/>
            <person name="Bills G."/>
            <person name="Bluhm B."/>
            <person name="Cannon C."/>
            <person name="Castanera R."/>
            <person name="Culley D."/>
            <person name="Daum C."/>
            <person name="Ezra D."/>
            <person name="Gonzalez J."/>
            <person name="Henrissat B."/>
            <person name="Kuo A."/>
            <person name="Liang C."/>
            <person name="Lipzen A."/>
            <person name="Lutzoni F."/>
            <person name="Magnuson J."/>
            <person name="Mondo S."/>
            <person name="Nolan M."/>
            <person name="Ohm R."/>
            <person name="Pangilinan J."/>
            <person name="Park H.-J."/>
            <person name="Ramirez L."/>
            <person name="Alfaro M."/>
            <person name="Sun H."/>
            <person name="Tritt A."/>
            <person name="Yoshinaga Y."/>
            <person name="Zwiers L.-H."/>
            <person name="Turgeon B."/>
            <person name="Goodwin S."/>
            <person name="Spatafora J."/>
            <person name="Crous P."/>
            <person name="Grigoriev I."/>
        </authorList>
    </citation>
    <scope>NUCLEOTIDE SEQUENCE</scope>
    <source>
        <strain evidence="1">CBS 110217</strain>
    </source>
</reference>
<name>A0A9P4LRI5_9PLEO</name>
<protein>
    <submittedName>
        <fullName evidence="1">Uncharacterized protein</fullName>
    </submittedName>
</protein>
<evidence type="ECO:0000313" key="2">
    <source>
        <dbReference type="Proteomes" id="UP000799777"/>
    </source>
</evidence>
<dbReference type="Proteomes" id="UP000799777">
    <property type="component" value="Unassembled WGS sequence"/>
</dbReference>
<proteinExistence type="predicted"/>
<accession>A0A9P4LRI5</accession>
<keyword evidence="2" id="KW-1185">Reference proteome</keyword>
<organism evidence="1 2">
    <name type="scientific">Setomelanomma holmii</name>
    <dbReference type="NCBI Taxonomy" id="210430"/>
    <lineage>
        <taxon>Eukaryota</taxon>
        <taxon>Fungi</taxon>
        <taxon>Dikarya</taxon>
        <taxon>Ascomycota</taxon>
        <taxon>Pezizomycotina</taxon>
        <taxon>Dothideomycetes</taxon>
        <taxon>Pleosporomycetidae</taxon>
        <taxon>Pleosporales</taxon>
        <taxon>Pleosporineae</taxon>
        <taxon>Phaeosphaeriaceae</taxon>
        <taxon>Setomelanomma</taxon>
    </lineage>
</organism>
<comment type="caution">
    <text evidence="1">The sequence shown here is derived from an EMBL/GenBank/DDBJ whole genome shotgun (WGS) entry which is preliminary data.</text>
</comment>
<evidence type="ECO:0000313" key="1">
    <source>
        <dbReference type="EMBL" id="KAF2035373.1"/>
    </source>
</evidence>
<dbReference type="AlphaFoldDB" id="A0A9P4LRI5"/>
<sequence>MTLTTGSAYMDLYANCYTENKYGKDFLTLPRDYMKLPAHFQKGVLEELERGYCVTLGKEPQAHMGIANIPTHNPQITPGMNCFVFAFHVSHSFPNSCLSMSSSSFTLIMTPMSPAAPSPASIIHHIISPTTSIPCLANHTSSIHPTNPSLVRNIAKLAIESTQDKIEMVYGDHVNSEPERLVGFGHMKDGGEGIEVLESGVDLGGVKLRDIRALVTRKENARAESAVVFEMMNIGFTRPLTQRCSKMRQIVPCVANLTTFTLSHQVLRGTIDDTSGLGRPSCQPTRLKPSICTKKSSTQRRILPSLLLKDIV</sequence>
<dbReference type="EMBL" id="ML978157">
    <property type="protein sequence ID" value="KAF2035373.1"/>
    <property type="molecule type" value="Genomic_DNA"/>
</dbReference>